<dbReference type="InterPro" id="IPR029021">
    <property type="entry name" value="Prot-tyrosine_phosphatase-like"/>
</dbReference>
<dbReference type="PROSITE" id="PS50056">
    <property type="entry name" value="TYR_PHOSPHATASE_2"/>
    <property type="match status" value="1"/>
</dbReference>
<dbReference type="InterPro" id="IPR000340">
    <property type="entry name" value="Dual-sp_phosphatase_cat-dom"/>
</dbReference>
<evidence type="ECO:0000313" key="6">
    <source>
        <dbReference type="EMBL" id="OJT10722.1"/>
    </source>
</evidence>
<reference evidence="6 7" key="1">
    <citation type="submission" date="2016-10" db="EMBL/GenBank/DDBJ databases">
        <title>Genome sequence of the basidiomycete white-rot fungus Trametes pubescens.</title>
        <authorList>
            <person name="Makela M.R."/>
            <person name="Granchi Z."/>
            <person name="Peng M."/>
            <person name="De Vries R.P."/>
            <person name="Grigoriev I."/>
            <person name="Riley R."/>
            <person name="Hilden K."/>
        </authorList>
    </citation>
    <scope>NUCLEOTIDE SEQUENCE [LARGE SCALE GENOMIC DNA]</scope>
    <source>
        <strain evidence="6 7">FBCC735</strain>
    </source>
</reference>
<evidence type="ECO:0000256" key="3">
    <source>
        <dbReference type="ARBA" id="ARBA00022912"/>
    </source>
</evidence>
<dbReference type="Proteomes" id="UP000184267">
    <property type="component" value="Unassembled WGS sequence"/>
</dbReference>
<dbReference type="InterPro" id="IPR016130">
    <property type="entry name" value="Tyr_Pase_AS"/>
</dbReference>
<accession>A0A1M2VT83</accession>
<keyword evidence="7" id="KW-1185">Reference proteome</keyword>
<evidence type="ECO:0000259" key="4">
    <source>
        <dbReference type="PROSITE" id="PS50054"/>
    </source>
</evidence>
<dbReference type="OrthoDB" id="2017893at2759"/>
<dbReference type="InterPro" id="IPR000387">
    <property type="entry name" value="Tyr_Pase_dom"/>
</dbReference>
<feature type="domain" description="Tyrosine-protein phosphatase" evidence="4">
    <location>
        <begin position="68"/>
        <end position="209"/>
    </location>
</feature>
<comment type="caution">
    <text evidence="6">The sequence shown here is derived from an EMBL/GenBank/DDBJ whole genome shotgun (WGS) entry which is preliminary data.</text>
</comment>
<dbReference type="EMBL" id="MNAD01000743">
    <property type="protein sequence ID" value="OJT10722.1"/>
    <property type="molecule type" value="Genomic_DNA"/>
</dbReference>
<evidence type="ECO:0000313" key="7">
    <source>
        <dbReference type="Proteomes" id="UP000184267"/>
    </source>
</evidence>
<dbReference type="OMA" id="DYFHRRA"/>
<keyword evidence="2" id="KW-0378">Hydrolase</keyword>
<dbReference type="PROSITE" id="PS50054">
    <property type="entry name" value="TYR_PHOSPHATASE_DUAL"/>
    <property type="match status" value="1"/>
</dbReference>
<organism evidence="6 7">
    <name type="scientific">Trametes pubescens</name>
    <name type="common">White-rot fungus</name>
    <dbReference type="NCBI Taxonomy" id="154538"/>
    <lineage>
        <taxon>Eukaryota</taxon>
        <taxon>Fungi</taxon>
        <taxon>Dikarya</taxon>
        <taxon>Basidiomycota</taxon>
        <taxon>Agaricomycotina</taxon>
        <taxon>Agaricomycetes</taxon>
        <taxon>Polyporales</taxon>
        <taxon>Polyporaceae</taxon>
        <taxon>Trametes</taxon>
    </lineage>
</organism>
<evidence type="ECO:0000256" key="1">
    <source>
        <dbReference type="ARBA" id="ARBA00008601"/>
    </source>
</evidence>
<dbReference type="GO" id="GO:0004721">
    <property type="term" value="F:phosphoprotein phosphatase activity"/>
    <property type="evidence" value="ECO:0007669"/>
    <property type="project" value="UniProtKB-KW"/>
</dbReference>
<dbReference type="Gene3D" id="3.90.190.10">
    <property type="entry name" value="Protein tyrosine phosphatase superfamily"/>
    <property type="match status" value="1"/>
</dbReference>
<dbReference type="PANTHER" id="PTHR45961">
    <property type="entry name" value="IP21249P"/>
    <property type="match status" value="1"/>
</dbReference>
<dbReference type="SMART" id="SM00195">
    <property type="entry name" value="DSPc"/>
    <property type="match status" value="1"/>
</dbReference>
<dbReference type="PANTHER" id="PTHR45961:SF6">
    <property type="entry name" value="IP21249P"/>
    <property type="match status" value="1"/>
</dbReference>
<sequence length="258" mass="28657">MAPVMTIEDLSFGRLEKCSALLKSSSPPSADTVVSMLRSLTLDDDYFHRRALHKICTQRSPVDDFLPQASEIIPGLFVSDLYTATSPAVLARLGITHVISVVRKPGHRYPKTIKHLCVPIDDSHDSALLDYLDGTVDWMRAALAGGGRVLVHCVWGMSRSASVAIAYLIAERRMSLADAQAHARAARRVVRPNAGFVEQLKAFERVTRLREAQLHKYVHKRRWVETDADRDADAIANAKGMVDADELARRMEALAMRS</sequence>
<dbReference type="AlphaFoldDB" id="A0A1M2VT83"/>
<dbReference type="InterPro" id="IPR020422">
    <property type="entry name" value="TYR_PHOSPHATASE_DUAL_dom"/>
</dbReference>
<dbReference type="GO" id="GO:0005737">
    <property type="term" value="C:cytoplasm"/>
    <property type="evidence" value="ECO:0007669"/>
    <property type="project" value="TreeGrafter"/>
</dbReference>
<dbReference type="InterPro" id="IPR052103">
    <property type="entry name" value="Dual_spec_Phospatases"/>
</dbReference>
<evidence type="ECO:0000256" key="2">
    <source>
        <dbReference type="ARBA" id="ARBA00022801"/>
    </source>
</evidence>
<protein>
    <submittedName>
        <fullName evidence="6">Dual specificity protein phosphatase 1</fullName>
    </submittedName>
</protein>
<dbReference type="STRING" id="154538.A0A1M2VT83"/>
<dbReference type="Pfam" id="PF00782">
    <property type="entry name" value="DSPc"/>
    <property type="match status" value="1"/>
</dbReference>
<proteinExistence type="inferred from homology"/>
<keyword evidence="3" id="KW-0904">Protein phosphatase</keyword>
<gene>
    <name evidence="6" type="ORF">TRAPUB_12754</name>
</gene>
<evidence type="ECO:0000259" key="5">
    <source>
        <dbReference type="PROSITE" id="PS50056"/>
    </source>
</evidence>
<name>A0A1M2VT83_TRAPU</name>
<dbReference type="SUPFAM" id="SSF52799">
    <property type="entry name" value="(Phosphotyrosine protein) phosphatases II"/>
    <property type="match status" value="1"/>
</dbReference>
<feature type="domain" description="Tyrosine specific protein phosphatases" evidence="5">
    <location>
        <begin position="129"/>
        <end position="187"/>
    </location>
</feature>
<dbReference type="PRINTS" id="PR01908">
    <property type="entry name" value="ADSPHPHTASE"/>
</dbReference>
<dbReference type="PROSITE" id="PS00383">
    <property type="entry name" value="TYR_PHOSPHATASE_1"/>
    <property type="match status" value="1"/>
</dbReference>
<dbReference type="CDD" id="cd14498">
    <property type="entry name" value="DSP"/>
    <property type="match status" value="1"/>
</dbReference>
<comment type="similarity">
    <text evidence="1">Belongs to the protein-tyrosine phosphatase family. Non-receptor class dual specificity subfamily.</text>
</comment>